<sequence>MRRWIIVRLKIDTAEQCDEDPLLPHLQKLDGFTLQAGVFSTPSDVQQSLHLPENTTYNSWSHRARKLSILQPGDQVWISDAKESGTVVASHSAPRSYLVDTQQGTVRLNCHHLVQMQAEAMEDNSGTPDQLSVATSESLPITQVSEKQDIPDLISTPRTKYGRRIVKTVRLNL</sequence>
<name>A0A7J6DI13_9TELE</name>
<proteinExistence type="predicted"/>
<dbReference type="AlphaFoldDB" id="A0A7J6DI13"/>
<dbReference type="EMBL" id="JAAMOB010000001">
    <property type="protein sequence ID" value="KAF4118741.1"/>
    <property type="molecule type" value="Genomic_DNA"/>
</dbReference>
<reference evidence="1 2" key="1">
    <citation type="submission" date="2020-04" db="EMBL/GenBank/DDBJ databases">
        <title>Chromosome-level genome assembly of a cyprinid fish Onychostoma macrolepis by integration of Nanopore Sequencing, Bionano and Hi-C technology.</title>
        <authorList>
            <person name="Wang D."/>
        </authorList>
    </citation>
    <scope>NUCLEOTIDE SEQUENCE [LARGE SCALE GENOMIC DNA]</scope>
    <source>
        <strain evidence="1">SWU-2019</strain>
        <tissue evidence="1">Muscle</tissue>
    </source>
</reference>
<accession>A0A7J6DI13</accession>
<gene>
    <name evidence="1" type="ORF">G5714_000792</name>
</gene>
<evidence type="ECO:0000313" key="1">
    <source>
        <dbReference type="EMBL" id="KAF4118741.1"/>
    </source>
</evidence>
<dbReference type="Proteomes" id="UP000579812">
    <property type="component" value="Unassembled WGS sequence"/>
</dbReference>
<comment type="caution">
    <text evidence="1">The sequence shown here is derived from an EMBL/GenBank/DDBJ whole genome shotgun (WGS) entry which is preliminary data.</text>
</comment>
<keyword evidence="2" id="KW-1185">Reference proteome</keyword>
<organism evidence="1 2">
    <name type="scientific">Onychostoma macrolepis</name>
    <dbReference type="NCBI Taxonomy" id="369639"/>
    <lineage>
        <taxon>Eukaryota</taxon>
        <taxon>Metazoa</taxon>
        <taxon>Chordata</taxon>
        <taxon>Craniata</taxon>
        <taxon>Vertebrata</taxon>
        <taxon>Euteleostomi</taxon>
        <taxon>Actinopterygii</taxon>
        <taxon>Neopterygii</taxon>
        <taxon>Teleostei</taxon>
        <taxon>Ostariophysi</taxon>
        <taxon>Cypriniformes</taxon>
        <taxon>Cyprinidae</taxon>
        <taxon>Acrossocheilinae</taxon>
        <taxon>Onychostoma</taxon>
    </lineage>
</organism>
<evidence type="ECO:0000313" key="2">
    <source>
        <dbReference type="Proteomes" id="UP000579812"/>
    </source>
</evidence>
<protein>
    <submittedName>
        <fullName evidence="1">Uncharacterized protein</fullName>
    </submittedName>
</protein>